<keyword evidence="3" id="KW-1185">Reference proteome</keyword>
<dbReference type="EMBL" id="SNWQ01000035">
    <property type="protein sequence ID" value="TDO30719.1"/>
    <property type="molecule type" value="Genomic_DNA"/>
</dbReference>
<dbReference type="Gene3D" id="3.20.20.100">
    <property type="entry name" value="NADP-dependent oxidoreductase domain"/>
    <property type="match status" value="1"/>
</dbReference>
<organism evidence="2 3">
    <name type="scientific">Kribbella caucasensis</name>
    <dbReference type="NCBI Taxonomy" id="2512215"/>
    <lineage>
        <taxon>Bacteria</taxon>
        <taxon>Bacillati</taxon>
        <taxon>Actinomycetota</taxon>
        <taxon>Actinomycetes</taxon>
        <taxon>Propionibacteriales</taxon>
        <taxon>Kribbellaceae</taxon>
        <taxon>Kribbella</taxon>
    </lineage>
</organism>
<gene>
    <name evidence="2" type="ORF">EV643_13544</name>
</gene>
<accession>A0A4R6J5M2</accession>
<evidence type="ECO:0000259" key="1">
    <source>
        <dbReference type="Pfam" id="PF00248"/>
    </source>
</evidence>
<name>A0A4R6J5M2_9ACTN</name>
<dbReference type="InterPro" id="IPR050523">
    <property type="entry name" value="AKR_Detox_Biosynth"/>
</dbReference>
<evidence type="ECO:0000313" key="2">
    <source>
        <dbReference type="EMBL" id="TDO30719.1"/>
    </source>
</evidence>
<dbReference type="InterPro" id="IPR036812">
    <property type="entry name" value="NAD(P)_OxRdtase_dom_sf"/>
</dbReference>
<protein>
    <submittedName>
        <fullName evidence="2">Aryl-alcohol dehydrogenase-like predicted oxidoreductase</fullName>
    </submittedName>
</protein>
<proteinExistence type="predicted"/>
<sequence>MFKAPRASGMRDKMSWLTGGWVDLESTQGQRVKGMTELRIALGAMEFGTRIDEQTSFALLDEYVDAGGEWIDTANCYAFWKHESGRGGQSEELLGRWFAARPGVRERVKLATKVGCEPLWPGSFPEHTEGLTEQAIDTAVETSLRRMGVDHIDLYWAHRDDLSTPLEETVAAFGKHAAAGTIGRIGLSNYALWRVERARGLAEQQGVMGPTALQMRYSYLQPRPFVRDNAHDHRFGWITDEMLDYADRNTEQDLFAYSPLMSGGYEREDRPFHQAFDHPGTTRRLEALDKVAAELGVTRNEAVLAWLIGGSPSIIPIVGMSTPTYLRTALSGARLTLPTTLRAELDEPW</sequence>
<dbReference type="Pfam" id="PF00248">
    <property type="entry name" value="Aldo_ket_red"/>
    <property type="match status" value="1"/>
</dbReference>
<dbReference type="PANTHER" id="PTHR43364:SF6">
    <property type="entry name" value="OXIDOREDUCTASE-RELATED"/>
    <property type="match status" value="1"/>
</dbReference>
<comment type="caution">
    <text evidence="2">The sequence shown here is derived from an EMBL/GenBank/DDBJ whole genome shotgun (WGS) entry which is preliminary data.</text>
</comment>
<dbReference type="InterPro" id="IPR023210">
    <property type="entry name" value="NADP_OxRdtase_dom"/>
</dbReference>
<dbReference type="GO" id="GO:0005829">
    <property type="term" value="C:cytosol"/>
    <property type="evidence" value="ECO:0007669"/>
    <property type="project" value="TreeGrafter"/>
</dbReference>
<reference evidence="2 3" key="1">
    <citation type="submission" date="2019-03" db="EMBL/GenBank/DDBJ databases">
        <title>Genomic Encyclopedia of Type Strains, Phase III (KMG-III): the genomes of soil and plant-associated and newly described type strains.</title>
        <authorList>
            <person name="Whitman W."/>
        </authorList>
    </citation>
    <scope>NUCLEOTIDE SEQUENCE [LARGE SCALE GENOMIC DNA]</scope>
    <source>
        <strain evidence="2 3">VKM Ac-2527</strain>
    </source>
</reference>
<feature type="domain" description="NADP-dependent oxidoreductase" evidence="1">
    <location>
        <begin position="39"/>
        <end position="345"/>
    </location>
</feature>
<evidence type="ECO:0000313" key="3">
    <source>
        <dbReference type="Proteomes" id="UP000295388"/>
    </source>
</evidence>
<dbReference type="SUPFAM" id="SSF51430">
    <property type="entry name" value="NAD(P)-linked oxidoreductase"/>
    <property type="match status" value="1"/>
</dbReference>
<dbReference type="Proteomes" id="UP000295388">
    <property type="component" value="Unassembled WGS sequence"/>
</dbReference>
<dbReference type="AlphaFoldDB" id="A0A4R6J5M2"/>
<dbReference type="PANTHER" id="PTHR43364">
    <property type="entry name" value="NADH-SPECIFIC METHYLGLYOXAL REDUCTASE-RELATED"/>
    <property type="match status" value="1"/>
</dbReference>